<evidence type="ECO:0000313" key="1">
    <source>
        <dbReference type="EMBL" id="MBB5715755.1"/>
    </source>
</evidence>
<proteinExistence type="predicted"/>
<protein>
    <submittedName>
        <fullName evidence="1">Regulatory protein</fullName>
    </submittedName>
</protein>
<dbReference type="AlphaFoldDB" id="A0A7W9BEH5"/>
<evidence type="ECO:0000313" key="2">
    <source>
        <dbReference type="Proteomes" id="UP000546200"/>
    </source>
</evidence>
<dbReference type="Proteomes" id="UP000546200">
    <property type="component" value="Unassembled WGS sequence"/>
</dbReference>
<gene>
    <name evidence="1" type="ORF">FHS94_002610</name>
</gene>
<dbReference type="EMBL" id="JACIJK010000007">
    <property type="protein sequence ID" value="MBB5715755.1"/>
    <property type="molecule type" value="Genomic_DNA"/>
</dbReference>
<keyword evidence="2" id="KW-1185">Reference proteome</keyword>
<reference evidence="1 2" key="1">
    <citation type="submission" date="2020-08" db="EMBL/GenBank/DDBJ databases">
        <title>Genomic Encyclopedia of Type Strains, Phase IV (KMG-IV): sequencing the most valuable type-strain genomes for metagenomic binning, comparative biology and taxonomic classification.</title>
        <authorList>
            <person name="Goeker M."/>
        </authorList>
    </citation>
    <scope>NUCLEOTIDE SEQUENCE [LARGE SCALE GENOMIC DNA]</scope>
    <source>
        <strain evidence="1 2">DSM 100044</strain>
    </source>
</reference>
<comment type="caution">
    <text evidence="1">The sequence shown here is derived from an EMBL/GenBank/DDBJ whole genome shotgun (WGS) entry which is preliminary data.</text>
</comment>
<sequence>MPDRPRRERRPPPPLDAAALDRLALRYVERFATSRGKLTDYLRRKVRERGWEGPAADPAGVAERMAGFGYVDDRAFAEARAGAMTRRGLGERRVRDAFRAAKIGEEDAAEIAPALADAAVDAALTFARRRRIGPYAAAAPVDRAAREKQVAAMLRAGHSMSLARRIVAIAPGEPIPDDLAPLSRCDAEEPC</sequence>
<name>A0A7W9BEH5_9SPHN</name>
<organism evidence="1 2">
    <name type="scientific">Sphingomonas aerophila</name>
    <dbReference type="NCBI Taxonomy" id="1344948"/>
    <lineage>
        <taxon>Bacteria</taxon>
        <taxon>Pseudomonadati</taxon>
        <taxon>Pseudomonadota</taxon>
        <taxon>Alphaproteobacteria</taxon>
        <taxon>Sphingomonadales</taxon>
        <taxon>Sphingomonadaceae</taxon>
        <taxon>Sphingomonas</taxon>
    </lineage>
</organism>
<accession>A0A7W9BEH5</accession>